<name>A0A0E9P6R5_ANGAN</name>
<protein>
    <submittedName>
        <fullName evidence="1">Uncharacterized protein</fullName>
    </submittedName>
</protein>
<organism evidence="1">
    <name type="scientific">Anguilla anguilla</name>
    <name type="common">European freshwater eel</name>
    <name type="synonym">Muraena anguilla</name>
    <dbReference type="NCBI Taxonomy" id="7936"/>
    <lineage>
        <taxon>Eukaryota</taxon>
        <taxon>Metazoa</taxon>
        <taxon>Chordata</taxon>
        <taxon>Craniata</taxon>
        <taxon>Vertebrata</taxon>
        <taxon>Euteleostomi</taxon>
        <taxon>Actinopterygii</taxon>
        <taxon>Neopterygii</taxon>
        <taxon>Teleostei</taxon>
        <taxon>Anguilliformes</taxon>
        <taxon>Anguillidae</taxon>
        <taxon>Anguilla</taxon>
    </lineage>
</organism>
<reference evidence="1" key="1">
    <citation type="submission" date="2014-11" db="EMBL/GenBank/DDBJ databases">
        <authorList>
            <person name="Amaro Gonzalez C."/>
        </authorList>
    </citation>
    <scope>NUCLEOTIDE SEQUENCE</scope>
</reference>
<dbReference type="EMBL" id="GBXM01108989">
    <property type="protein sequence ID" value="JAG99587.1"/>
    <property type="molecule type" value="Transcribed_RNA"/>
</dbReference>
<accession>A0A0E9P6R5</accession>
<dbReference type="AlphaFoldDB" id="A0A0E9P6R5"/>
<evidence type="ECO:0000313" key="1">
    <source>
        <dbReference type="EMBL" id="JAG99587.1"/>
    </source>
</evidence>
<reference evidence="1" key="2">
    <citation type="journal article" date="2015" name="Fish Shellfish Immunol.">
        <title>Early steps in the European eel (Anguilla anguilla)-Vibrio vulnificus interaction in the gills: Role of the RtxA13 toxin.</title>
        <authorList>
            <person name="Callol A."/>
            <person name="Pajuelo D."/>
            <person name="Ebbesson L."/>
            <person name="Teles M."/>
            <person name="MacKenzie S."/>
            <person name="Amaro C."/>
        </authorList>
    </citation>
    <scope>NUCLEOTIDE SEQUENCE</scope>
</reference>
<proteinExistence type="predicted"/>
<sequence>MKIRTLLKCTPSCRHHKHYINNGTFKKKPF</sequence>